<dbReference type="Proteomes" id="UP001057291">
    <property type="component" value="Unassembled WGS sequence"/>
</dbReference>
<organism evidence="1 2">
    <name type="scientific">Collibacillus ludicampi</name>
    <dbReference type="NCBI Taxonomy" id="2771369"/>
    <lineage>
        <taxon>Bacteria</taxon>
        <taxon>Bacillati</taxon>
        <taxon>Bacillota</taxon>
        <taxon>Bacilli</taxon>
        <taxon>Bacillales</taxon>
        <taxon>Alicyclobacillaceae</taxon>
        <taxon>Collibacillus</taxon>
    </lineage>
</organism>
<comment type="caution">
    <text evidence="1">The sequence shown here is derived from an EMBL/GenBank/DDBJ whole genome shotgun (WGS) entry which is preliminary data.</text>
</comment>
<dbReference type="AlphaFoldDB" id="A0AAV4LAZ6"/>
<evidence type="ECO:0008006" key="3">
    <source>
        <dbReference type="Google" id="ProtNLM"/>
    </source>
</evidence>
<accession>A0AAV4LAZ6</accession>
<sequence length="124" mass="14295">MPIINRTDRIKQKLEQDRRNADQGDFFFAQVVDSSNRLIPHPVFVVGKHNDSNDSDDVIVCLCTTHPARSAYDKPVQLKYQTYVRTNKIFVIGRNQLEFKIKHNLSNTQIQELIDSAVKAINLK</sequence>
<evidence type="ECO:0000313" key="2">
    <source>
        <dbReference type="Proteomes" id="UP001057291"/>
    </source>
</evidence>
<keyword evidence="2" id="KW-1185">Reference proteome</keyword>
<proteinExistence type="predicted"/>
<dbReference type="InterPro" id="IPR011067">
    <property type="entry name" value="Plasmid_toxin/cell-grow_inhib"/>
</dbReference>
<reference evidence="1" key="1">
    <citation type="journal article" date="2023" name="Int. J. Syst. Evol. Microbiol.">
        <title>Collibacillus ludicampi gen. nov., sp. nov., a new soil bacterium of the family Alicyclobacillaceae.</title>
        <authorList>
            <person name="Jojima T."/>
            <person name="Ioku Y."/>
            <person name="Fukuta Y."/>
            <person name="Shirasaka N."/>
            <person name="Matsumura Y."/>
            <person name="Mori M."/>
        </authorList>
    </citation>
    <scope>NUCLEOTIDE SEQUENCE</scope>
    <source>
        <strain evidence="1">TP075</strain>
    </source>
</reference>
<dbReference type="EMBL" id="BOQE01000001">
    <property type="protein sequence ID" value="GIM45022.1"/>
    <property type="molecule type" value="Genomic_DNA"/>
</dbReference>
<name>A0AAV4LAZ6_9BACL</name>
<evidence type="ECO:0000313" key="1">
    <source>
        <dbReference type="EMBL" id="GIM45022.1"/>
    </source>
</evidence>
<gene>
    <name evidence="1" type="ORF">DNHGIG_05710</name>
</gene>
<dbReference type="Gene3D" id="2.30.30.110">
    <property type="match status" value="1"/>
</dbReference>
<protein>
    <recommendedName>
        <fullName evidence="3">Type II toxin-antitoxin system PemK/MazF family toxin</fullName>
    </recommendedName>
</protein>
<dbReference type="SUPFAM" id="SSF50118">
    <property type="entry name" value="Cell growth inhibitor/plasmid maintenance toxic component"/>
    <property type="match status" value="1"/>
</dbReference>